<evidence type="ECO:0000256" key="1">
    <source>
        <dbReference type="ARBA" id="ARBA00022737"/>
    </source>
</evidence>
<dbReference type="Gene3D" id="2.130.10.30">
    <property type="entry name" value="Regulator of chromosome condensation 1/beta-lactamase-inhibitor protein II"/>
    <property type="match status" value="3"/>
</dbReference>
<feature type="repeat" description="RCC1" evidence="2">
    <location>
        <begin position="328"/>
        <end position="368"/>
    </location>
</feature>
<dbReference type="PRINTS" id="PR00633">
    <property type="entry name" value="RCCNDNSATION"/>
</dbReference>
<feature type="repeat" description="RCC1" evidence="2">
    <location>
        <begin position="159"/>
        <end position="217"/>
    </location>
</feature>
<dbReference type="InterPro" id="IPR009091">
    <property type="entry name" value="RCC1/BLIP-II"/>
</dbReference>
<dbReference type="PANTHER" id="PTHR22870">
    <property type="entry name" value="REGULATOR OF CHROMOSOME CONDENSATION"/>
    <property type="match status" value="1"/>
</dbReference>
<dbReference type="PANTHER" id="PTHR22870:SF408">
    <property type="entry name" value="OS09G0560450 PROTEIN"/>
    <property type="match status" value="1"/>
</dbReference>
<dbReference type="Proteomes" id="UP001209570">
    <property type="component" value="Unassembled WGS sequence"/>
</dbReference>
<dbReference type="InterPro" id="IPR051210">
    <property type="entry name" value="Ub_ligase/GEF_domain"/>
</dbReference>
<dbReference type="InterPro" id="IPR000408">
    <property type="entry name" value="Reg_chr_condens"/>
</dbReference>
<feature type="domain" description="RCC1-like" evidence="3">
    <location>
        <begin position="47"/>
        <end position="414"/>
    </location>
</feature>
<dbReference type="PROSITE" id="PS50012">
    <property type="entry name" value="RCC1_3"/>
    <property type="match status" value="7"/>
</dbReference>
<feature type="repeat" description="RCC1" evidence="2">
    <location>
        <begin position="270"/>
        <end position="327"/>
    </location>
</feature>
<reference evidence="4" key="1">
    <citation type="submission" date="2021-12" db="EMBL/GenBank/DDBJ databases">
        <title>Prjna785345.</title>
        <authorList>
            <person name="Rujirawat T."/>
            <person name="Krajaejun T."/>
        </authorList>
    </citation>
    <scope>NUCLEOTIDE SEQUENCE</scope>
    <source>
        <strain evidence="4">Pi057C3</strain>
    </source>
</reference>
<evidence type="ECO:0000313" key="5">
    <source>
        <dbReference type="Proteomes" id="UP001209570"/>
    </source>
</evidence>
<dbReference type="PROSITE" id="PS00626">
    <property type="entry name" value="RCC1_2"/>
    <property type="match status" value="1"/>
</dbReference>
<dbReference type="InterPro" id="IPR058923">
    <property type="entry name" value="RCC1-like_dom"/>
</dbReference>
<dbReference type="AlphaFoldDB" id="A0AAD5M5P1"/>
<proteinExistence type="predicted"/>
<evidence type="ECO:0000313" key="4">
    <source>
        <dbReference type="EMBL" id="KAJ0403864.1"/>
    </source>
</evidence>
<evidence type="ECO:0000256" key="2">
    <source>
        <dbReference type="PROSITE-ProRule" id="PRU00235"/>
    </source>
</evidence>
<sequence>MVMAVRGLVRHAPRSASVYGCAKDHVRSVRAMWLRAAAASFSTQTSVYTWGTGTQGQLGHGPVVKSGIRNAYEQLSPKIVEALEGQEIVKVECGTNHTAAIDASGRLFVWGSNEYNKLGLGPGTKEVEPLPRQVKALEGIKIVDISCGDHITAAVDSEGKLYTWGWGGSTLQGAGGLGHAGGEDEPTPRLVRTLVDQGVPIAHVQCGELHTVALTTDGEIWAWGNGEYGRLGNGETVTLEVPEPIEAFANETVTDIEVGRDFTFALTKRGELFAWGVNSHNQLGIGGGLTMDFYNMEAIPTPVEFFHGKKVVSISAGYDHAAAVTDDGRLYTWGSKLWLEPHEMTILRGEKIIQVACGRVYTVALSEDGKVFSFGKGNTNCLGHGDRKNQLQPIQITSMANIRATSISAGHYHVSAISEPHSTAMDKDFSLRE</sequence>
<feature type="repeat" description="RCC1" evidence="2">
    <location>
        <begin position="369"/>
        <end position="420"/>
    </location>
</feature>
<dbReference type="EMBL" id="JAKCXM010000073">
    <property type="protein sequence ID" value="KAJ0403864.1"/>
    <property type="molecule type" value="Genomic_DNA"/>
</dbReference>
<accession>A0AAD5M5P1</accession>
<keyword evidence="5" id="KW-1185">Reference proteome</keyword>
<organism evidence="4 5">
    <name type="scientific">Pythium insidiosum</name>
    <name type="common">Pythiosis disease agent</name>
    <dbReference type="NCBI Taxonomy" id="114742"/>
    <lineage>
        <taxon>Eukaryota</taxon>
        <taxon>Sar</taxon>
        <taxon>Stramenopiles</taxon>
        <taxon>Oomycota</taxon>
        <taxon>Peronosporomycetes</taxon>
        <taxon>Pythiales</taxon>
        <taxon>Pythiaceae</taxon>
        <taxon>Pythium</taxon>
    </lineage>
</organism>
<name>A0AAD5M5P1_PYTIN</name>
<protein>
    <recommendedName>
        <fullName evidence="3">RCC1-like domain-containing protein</fullName>
    </recommendedName>
</protein>
<feature type="repeat" description="RCC1" evidence="2">
    <location>
        <begin position="45"/>
        <end position="104"/>
    </location>
</feature>
<feature type="repeat" description="RCC1" evidence="2">
    <location>
        <begin position="218"/>
        <end position="269"/>
    </location>
</feature>
<comment type="caution">
    <text evidence="4">The sequence shown here is derived from an EMBL/GenBank/DDBJ whole genome shotgun (WGS) entry which is preliminary data.</text>
</comment>
<evidence type="ECO:0000259" key="3">
    <source>
        <dbReference type="Pfam" id="PF25390"/>
    </source>
</evidence>
<dbReference type="SUPFAM" id="SSF50985">
    <property type="entry name" value="RCC1/BLIP-II"/>
    <property type="match status" value="2"/>
</dbReference>
<keyword evidence="1" id="KW-0677">Repeat</keyword>
<feature type="repeat" description="RCC1" evidence="2">
    <location>
        <begin position="105"/>
        <end position="158"/>
    </location>
</feature>
<gene>
    <name evidence="4" type="ORF">P43SY_004837</name>
</gene>
<dbReference type="Pfam" id="PF25390">
    <property type="entry name" value="WD40_RLD"/>
    <property type="match status" value="1"/>
</dbReference>